<dbReference type="EMBL" id="NEVH01002684">
    <property type="protein sequence ID" value="PNF41777.1"/>
    <property type="molecule type" value="Genomic_DNA"/>
</dbReference>
<name>A0A2J7RLR2_9NEOP</name>
<comment type="caution">
    <text evidence="1">The sequence shown here is derived from an EMBL/GenBank/DDBJ whole genome shotgun (WGS) entry which is preliminary data.</text>
</comment>
<accession>A0A2J7RLR2</accession>
<dbReference type="AlphaFoldDB" id="A0A2J7RLR2"/>
<proteinExistence type="predicted"/>
<reference evidence="1 2" key="1">
    <citation type="submission" date="2017-12" db="EMBL/GenBank/DDBJ databases">
        <title>Hemimetabolous genomes reveal molecular basis of termite eusociality.</title>
        <authorList>
            <person name="Harrison M.C."/>
            <person name="Jongepier E."/>
            <person name="Robertson H.M."/>
            <person name="Arning N."/>
            <person name="Bitard-Feildel T."/>
            <person name="Chao H."/>
            <person name="Childers C.P."/>
            <person name="Dinh H."/>
            <person name="Doddapaneni H."/>
            <person name="Dugan S."/>
            <person name="Gowin J."/>
            <person name="Greiner C."/>
            <person name="Han Y."/>
            <person name="Hu H."/>
            <person name="Hughes D.S.T."/>
            <person name="Huylmans A.-K."/>
            <person name="Kemena C."/>
            <person name="Kremer L.P.M."/>
            <person name="Lee S.L."/>
            <person name="Lopez-Ezquerra A."/>
            <person name="Mallet L."/>
            <person name="Monroy-Kuhn J.M."/>
            <person name="Moser A."/>
            <person name="Murali S.C."/>
            <person name="Muzny D.M."/>
            <person name="Otani S."/>
            <person name="Piulachs M.-D."/>
            <person name="Poelchau M."/>
            <person name="Qu J."/>
            <person name="Schaub F."/>
            <person name="Wada-Katsumata A."/>
            <person name="Worley K.C."/>
            <person name="Xie Q."/>
            <person name="Ylla G."/>
            <person name="Poulsen M."/>
            <person name="Gibbs R.A."/>
            <person name="Schal C."/>
            <person name="Richards S."/>
            <person name="Belles X."/>
            <person name="Korb J."/>
            <person name="Bornberg-Bauer E."/>
        </authorList>
    </citation>
    <scope>NUCLEOTIDE SEQUENCE [LARGE SCALE GENOMIC DNA]</scope>
    <source>
        <tissue evidence="1">Whole body</tissue>
    </source>
</reference>
<dbReference type="Proteomes" id="UP000235965">
    <property type="component" value="Unassembled WGS sequence"/>
</dbReference>
<evidence type="ECO:0000313" key="2">
    <source>
        <dbReference type="Proteomes" id="UP000235965"/>
    </source>
</evidence>
<organism evidence="1 2">
    <name type="scientific">Cryptotermes secundus</name>
    <dbReference type="NCBI Taxonomy" id="105785"/>
    <lineage>
        <taxon>Eukaryota</taxon>
        <taxon>Metazoa</taxon>
        <taxon>Ecdysozoa</taxon>
        <taxon>Arthropoda</taxon>
        <taxon>Hexapoda</taxon>
        <taxon>Insecta</taxon>
        <taxon>Pterygota</taxon>
        <taxon>Neoptera</taxon>
        <taxon>Polyneoptera</taxon>
        <taxon>Dictyoptera</taxon>
        <taxon>Blattodea</taxon>
        <taxon>Blattoidea</taxon>
        <taxon>Termitoidae</taxon>
        <taxon>Kalotermitidae</taxon>
        <taxon>Cryptotermitinae</taxon>
        <taxon>Cryptotermes</taxon>
    </lineage>
</organism>
<gene>
    <name evidence="1" type="ORF">B7P43_G03441</name>
</gene>
<protein>
    <submittedName>
        <fullName evidence="1">Uncharacterized protein</fullName>
    </submittedName>
</protein>
<evidence type="ECO:0000313" key="1">
    <source>
        <dbReference type="EMBL" id="PNF41777.1"/>
    </source>
</evidence>
<dbReference type="InParanoid" id="A0A2J7RLR2"/>
<sequence>MSIVTCRQKAGMVEEIRVDFLAHVDNEEDPHHRTVDACQTIRKYPGIFEQMRRSVMRRVDACFESRGGNIEHLL</sequence>
<keyword evidence="2" id="KW-1185">Reference proteome</keyword>